<evidence type="ECO:0000256" key="6">
    <source>
        <dbReference type="ARBA" id="ARBA00022670"/>
    </source>
</evidence>
<evidence type="ECO:0000256" key="15">
    <source>
        <dbReference type="RuleBase" id="RU004016"/>
    </source>
</evidence>
<comment type="pathway">
    <text evidence="2">Cell wall biogenesis; peptidoglycan biosynthesis.</text>
</comment>
<evidence type="ECO:0000256" key="8">
    <source>
        <dbReference type="ARBA" id="ARBA00022801"/>
    </source>
</evidence>
<evidence type="ECO:0000256" key="10">
    <source>
        <dbReference type="ARBA" id="ARBA00022984"/>
    </source>
</evidence>
<evidence type="ECO:0000256" key="3">
    <source>
        <dbReference type="ARBA" id="ARBA00007164"/>
    </source>
</evidence>
<dbReference type="SMART" id="SM00936">
    <property type="entry name" value="PBP5_C"/>
    <property type="match status" value="1"/>
</dbReference>
<feature type="active site" description="Acyl-ester intermediate" evidence="13">
    <location>
        <position position="61"/>
    </location>
</feature>
<comment type="similarity">
    <text evidence="3 15">Belongs to the peptidase S11 family.</text>
</comment>
<keyword evidence="6" id="KW-0645">Protease</keyword>
<dbReference type="InterPro" id="IPR012338">
    <property type="entry name" value="Beta-lactam/transpept-like"/>
</dbReference>
<evidence type="ECO:0000256" key="13">
    <source>
        <dbReference type="PIRSR" id="PIRSR618044-1"/>
    </source>
</evidence>
<dbReference type="GO" id="GO:0006508">
    <property type="term" value="P:proteolysis"/>
    <property type="evidence" value="ECO:0007669"/>
    <property type="project" value="UniProtKB-KW"/>
</dbReference>
<dbReference type="SUPFAM" id="SSF56601">
    <property type="entry name" value="beta-lactamase/transpeptidase-like"/>
    <property type="match status" value="1"/>
</dbReference>
<feature type="binding site" evidence="14">
    <location>
        <position position="223"/>
    </location>
    <ligand>
        <name>substrate</name>
    </ligand>
</feature>
<dbReference type="GO" id="GO:0071555">
    <property type="term" value="P:cell wall organization"/>
    <property type="evidence" value="ECO:0007669"/>
    <property type="project" value="UniProtKB-KW"/>
</dbReference>
<dbReference type="EMBL" id="KT007026">
    <property type="protein sequence ID" value="AKQ04000.1"/>
    <property type="molecule type" value="Genomic_DNA"/>
</dbReference>
<dbReference type="InterPro" id="IPR001967">
    <property type="entry name" value="Peptidase_S11_N"/>
</dbReference>
<proteinExistence type="inferred from homology"/>
<evidence type="ECO:0000256" key="4">
    <source>
        <dbReference type="ARBA" id="ARBA00012448"/>
    </source>
</evidence>
<evidence type="ECO:0000256" key="5">
    <source>
        <dbReference type="ARBA" id="ARBA00022645"/>
    </source>
</evidence>
<evidence type="ECO:0000256" key="14">
    <source>
        <dbReference type="PIRSR" id="PIRSR618044-2"/>
    </source>
</evidence>
<dbReference type="UniPathway" id="UPA00219"/>
<feature type="active site" description="Acyl-ester intermediate" evidence="13">
    <location>
        <position position="64"/>
    </location>
</feature>
<evidence type="ECO:0000256" key="9">
    <source>
        <dbReference type="ARBA" id="ARBA00022960"/>
    </source>
</evidence>
<evidence type="ECO:0000256" key="12">
    <source>
        <dbReference type="ARBA" id="ARBA00034000"/>
    </source>
</evidence>
<name>A0A0H4TAY6_9GAMM</name>
<dbReference type="InterPro" id="IPR018044">
    <property type="entry name" value="Peptidase_S11"/>
</dbReference>
<dbReference type="Pfam" id="PF07943">
    <property type="entry name" value="PBP5_C"/>
    <property type="match status" value="1"/>
</dbReference>
<reference evidence="17" key="1">
    <citation type="journal article" date="2015" name="ISME J.">
        <title>Aquifer environment selects for microbial species cohorts in sediment and groundwater.</title>
        <authorList>
            <person name="Hug L.A."/>
            <person name="Thomas B.C."/>
            <person name="Brown C.T."/>
            <person name="Frischkorn K.R."/>
            <person name="Williams K.H."/>
            <person name="Tringe S.G."/>
            <person name="Banfield J.F."/>
        </authorList>
    </citation>
    <scope>NUCLEOTIDE SEQUENCE</scope>
</reference>
<accession>A0A0H4TAY6</accession>
<dbReference type="GO" id="GO:0009252">
    <property type="term" value="P:peptidoglycan biosynthetic process"/>
    <property type="evidence" value="ECO:0007669"/>
    <property type="project" value="UniProtKB-UniPathway"/>
</dbReference>
<dbReference type="InterPro" id="IPR012907">
    <property type="entry name" value="Peptidase_S11_C"/>
</dbReference>
<evidence type="ECO:0000256" key="2">
    <source>
        <dbReference type="ARBA" id="ARBA00004752"/>
    </source>
</evidence>
<dbReference type="Pfam" id="PF00768">
    <property type="entry name" value="Peptidase_S11"/>
    <property type="match status" value="1"/>
</dbReference>
<dbReference type="InterPro" id="IPR037167">
    <property type="entry name" value="Peptidase_S11_C_sf"/>
</dbReference>
<feature type="active site" evidence="13">
    <location>
        <position position="121"/>
    </location>
</feature>
<feature type="domain" description="Peptidase S11 D-Ala-D-Ala carboxypeptidase A C-terminal" evidence="16">
    <location>
        <begin position="273"/>
        <end position="363"/>
    </location>
</feature>
<evidence type="ECO:0000256" key="1">
    <source>
        <dbReference type="ARBA" id="ARBA00003217"/>
    </source>
</evidence>
<dbReference type="SUPFAM" id="SSF69189">
    <property type="entry name" value="Penicillin-binding protein associated domain"/>
    <property type="match status" value="1"/>
</dbReference>
<dbReference type="PRINTS" id="PR00725">
    <property type="entry name" value="DADACBPTASE1"/>
</dbReference>
<evidence type="ECO:0000259" key="16">
    <source>
        <dbReference type="SMART" id="SM00936"/>
    </source>
</evidence>
<evidence type="ECO:0000313" key="17">
    <source>
        <dbReference type="EMBL" id="AKQ04000.1"/>
    </source>
</evidence>
<keyword evidence="5 17" id="KW-0121">Carboxypeptidase</keyword>
<evidence type="ECO:0000256" key="11">
    <source>
        <dbReference type="ARBA" id="ARBA00023316"/>
    </source>
</evidence>
<dbReference type="Gene3D" id="3.40.710.10">
    <property type="entry name" value="DD-peptidase/beta-lactamase superfamily"/>
    <property type="match status" value="1"/>
</dbReference>
<dbReference type="GO" id="GO:0009002">
    <property type="term" value="F:serine-type D-Ala-D-Ala carboxypeptidase activity"/>
    <property type="evidence" value="ECO:0007669"/>
    <property type="project" value="UniProtKB-EC"/>
</dbReference>
<dbReference type="InterPro" id="IPR015956">
    <property type="entry name" value="Peniciliin-bd_prot_C_sf"/>
</dbReference>
<comment type="catalytic activity">
    <reaction evidence="12">
        <text>Preferential cleavage: (Ac)2-L-Lys-D-Ala-|-D-Ala. Also transpeptidation of peptidyl-alanyl moieties that are N-acyl substituents of D-alanine.</text>
        <dbReference type="EC" id="3.4.16.4"/>
    </reaction>
</comment>
<evidence type="ECO:0000256" key="7">
    <source>
        <dbReference type="ARBA" id="ARBA00022729"/>
    </source>
</evidence>
<dbReference type="Gene3D" id="2.60.410.10">
    <property type="entry name" value="D-Ala-D-Ala carboxypeptidase, C-terminal domain"/>
    <property type="match status" value="1"/>
</dbReference>
<keyword evidence="7" id="KW-0732">Signal</keyword>
<dbReference type="PANTHER" id="PTHR21581">
    <property type="entry name" value="D-ALANYL-D-ALANINE CARBOXYPEPTIDASE"/>
    <property type="match status" value="1"/>
</dbReference>
<comment type="function">
    <text evidence="1">Removes C-terminal D-alanyl residues from sugar-peptide cell wall precursors.</text>
</comment>
<keyword evidence="9" id="KW-0133">Cell shape</keyword>
<dbReference type="PANTHER" id="PTHR21581:SF6">
    <property type="entry name" value="TRAFFICKING PROTEIN PARTICLE COMPLEX SUBUNIT 12"/>
    <property type="match status" value="1"/>
</dbReference>
<protein>
    <recommendedName>
        <fullName evidence="4">serine-type D-Ala-D-Ala carboxypeptidase</fullName>
        <ecNumber evidence="4">3.4.16.4</ecNumber>
    </recommendedName>
</protein>
<keyword evidence="10" id="KW-0573">Peptidoglycan synthesis</keyword>
<keyword evidence="11" id="KW-0961">Cell wall biogenesis/degradation</keyword>
<sequence length="379" mass="42315">MQINKFIIIFLQIVFCHSLYAGAVIVPAPPVIKASSYLIMDFNSGQILAAENIDNQLPPASLTKIMTAYVAGHELDENHITLDDKVTVSEKAWRMTGSRMFIEVNKQVTVRELLEGIIIQSGNDASVALAEHISGDESVFAGLMNQHARRLGMTNSHFVDATGLPDGQHYSSAHDMALLGAALIRDYPDIYEIHSRKEFTFNGIKQLNRNRLLWLDNTVDGIKTGHTEKAGYCLVASAQRDDMRLIAVVMGAESEKARASAVQALLNYGFRFYETRKLHSAGEILTTARIWKGTIDNIGLGLKDDLYVTIPRGQFDKLEKKFELPERIIAPVKVDIETGHMKLILAGREVMTIPLYARETVPEGGFFKRMKDKIKLIIE</sequence>
<dbReference type="GO" id="GO:0008360">
    <property type="term" value="P:regulation of cell shape"/>
    <property type="evidence" value="ECO:0007669"/>
    <property type="project" value="UniProtKB-KW"/>
</dbReference>
<keyword evidence="8 17" id="KW-0378">Hydrolase</keyword>
<dbReference type="AlphaFoldDB" id="A0A0H4TAY6"/>
<dbReference type="EC" id="3.4.16.4" evidence="4"/>
<organism evidence="17">
    <name type="scientific">uncultured gamma proteobacterium Rifle_16ft_4_minimus_39789</name>
    <dbReference type="NCBI Taxonomy" id="1665200"/>
    <lineage>
        <taxon>Bacteria</taxon>
        <taxon>Pseudomonadati</taxon>
        <taxon>Pseudomonadota</taxon>
        <taxon>Gammaproteobacteria</taxon>
        <taxon>environmental samples</taxon>
    </lineage>
</organism>